<reference evidence="1" key="1">
    <citation type="submission" date="2016-12" db="EMBL/GenBank/DDBJ databases">
        <title>The genomes of Aspergillus section Nigri reveals drivers in fungal speciation.</title>
        <authorList>
            <consortium name="DOE Joint Genome Institute"/>
            <person name="Vesth T.C."/>
            <person name="Nybo J."/>
            <person name="Theobald S."/>
            <person name="Brandl J."/>
            <person name="Frisvad J.C."/>
            <person name="Nielsen K.F."/>
            <person name="Lyhne E.K."/>
            <person name="Kogle M.E."/>
            <person name="Kuo A."/>
            <person name="Riley R."/>
            <person name="Clum A."/>
            <person name="Nolan M."/>
            <person name="Lipzen A."/>
            <person name="Salamov A."/>
            <person name="Henrissat B."/>
            <person name="Wiebenga A."/>
            <person name="De Vries R.P."/>
            <person name="Grigoriev I.V."/>
            <person name="Mortensen U.H."/>
            <person name="Andersen M.R."/>
            <person name="Baker S.E."/>
        </authorList>
    </citation>
    <scope>NUCLEOTIDE SEQUENCE [LARGE SCALE GENOMIC DNA]</scope>
    <source>
        <strain evidence="1">CBS 115656</strain>
    </source>
</reference>
<dbReference type="RefSeq" id="XP_025475402.1">
    <property type="nucleotide sequence ID" value="XM_025625559.1"/>
</dbReference>
<name>A0A318Y7P4_ASPNB</name>
<dbReference type="OrthoDB" id="10461583at2759"/>
<organism evidence="1 2">
    <name type="scientific">Aspergillus neoniger (strain CBS 115656)</name>
    <dbReference type="NCBI Taxonomy" id="1448310"/>
    <lineage>
        <taxon>Eukaryota</taxon>
        <taxon>Fungi</taxon>
        <taxon>Dikarya</taxon>
        <taxon>Ascomycota</taxon>
        <taxon>Pezizomycotina</taxon>
        <taxon>Eurotiomycetes</taxon>
        <taxon>Eurotiomycetidae</taxon>
        <taxon>Eurotiales</taxon>
        <taxon>Aspergillaceae</taxon>
        <taxon>Aspergillus</taxon>
        <taxon>Aspergillus subgen. Circumdati</taxon>
    </lineage>
</organism>
<proteinExistence type="predicted"/>
<dbReference type="EMBL" id="KZ821486">
    <property type="protein sequence ID" value="PYH29924.1"/>
    <property type="molecule type" value="Genomic_DNA"/>
</dbReference>
<keyword evidence="2" id="KW-1185">Reference proteome</keyword>
<dbReference type="GO" id="GO:0051118">
    <property type="term" value="F:glucan endo-1,3-alpha-glucosidase activity"/>
    <property type="evidence" value="ECO:0007669"/>
    <property type="project" value="InterPro"/>
</dbReference>
<gene>
    <name evidence="1" type="ORF">BO87DRAFT_400928</name>
</gene>
<accession>A0A318Y7P4</accession>
<evidence type="ECO:0000313" key="1">
    <source>
        <dbReference type="EMBL" id="PYH29924.1"/>
    </source>
</evidence>
<evidence type="ECO:0000313" key="2">
    <source>
        <dbReference type="Proteomes" id="UP000247647"/>
    </source>
</evidence>
<dbReference type="AlphaFoldDB" id="A0A318Y7P4"/>
<dbReference type="InterPro" id="IPR005197">
    <property type="entry name" value="Glyco_hydro_71"/>
</dbReference>
<sequence>MPHDGWRTLLPFIIGTYKNGHAEVKQESLVVWYRTTPGSACGTEVVADRIFYYAFLTEYATPEVTIGSTTQKGTWRNQPASGKGIYHGSAPFDGARGDVEVTLWRERNRILILRGKGISLSCSIGVQNWNACVGRNQSPS</sequence>
<dbReference type="GeneID" id="37128015"/>
<dbReference type="Proteomes" id="UP000247647">
    <property type="component" value="Unassembled WGS sequence"/>
</dbReference>
<dbReference type="Pfam" id="PF03659">
    <property type="entry name" value="Glyco_hydro_71"/>
    <property type="match status" value="1"/>
</dbReference>
<protein>
    <submittedName>
        <fullName evidence="1">Uncharacterized protein</fullName>
    </submittedName>
</protein>